<evidence type="ECO:0000256" key="8">
    <source>
        <dbReference type="ARBA" id="ARBA00023136"/>
    </source>
</evidence>
<sequence>MRSLRLMGVIALFRLVSGAVAWVPLTVGAASADTGLQALIERGAYIAREADCEACHIGPDGTPYAGGKAIHSPLGAIIAPNITPSKTFGIGGWHEAAFAKAIRHGVSPHGHLYPAMPYTSYAGMSDRDVHALFTYLQHNVTAIDAGPTVETRLPFPFNVRSLMAGWNGLFARGRPVDDARDQAGSVARGRYLVDVMGHCSVCHSPRNSLLGEDKRRYLGGAVVGGWYAPNITSDKISGIGAWRDDELFTFLKTGAVHGKAQASGGMAEAIEHGLSHLSNDDLYSIVRYLKTVPPLRDAGQMEPAFARHPQQELTFEALHLGESRAAAALSDGASLNGEQIFIGACASCHQLNGAGTRDQFYPALFANTATGGMTPRNLVMSILTGVHREVGGHIVSMPHFADELSDAQVAAVSNYVLQRFGNPKLSVTAADVDQFRRGDDRPLLMTMFMRLGEISGSGGLAAAGVAALAWLERRARQRKFAEAEMPLPPDA</sequence>
<protein>
    <submittedName>
        <fullName evidence="13">Cytochrome c</fullName>
    </submittedName>
</protein>
<dbReference type="InterPro" id="IPR009056">
    <property type="entry name" value="Cyt_c-like_dom"/>
</dbReference>
<dbReference type="EMBL" id="JAWJZY010000003">
    <property type="protein sequence ID" value="MEE8659095.1"/>
    <property type="molecule type" value="Genomic_DNA"/>
</dbReference>
<evidence type="ECO:0000256" key="2">
    <source>
        <dbReference type="ARBA" id="ARBA00022475"/>
    </source>
</evidence>
<keyword evidence="8 10" id="KW-0472">Membrane</keyword>
<feature type="domain" description="Cytochrome c" evidence="12">
    <location>
        <begin position="184"/>
        <end position="293"/>
    </location>
</feature>
<feature type="domain" description="Cytochrome c" evidence="12">
    <location>
        <begin position="332"/>
        <end position="420"/>
    </location>
</feature>
<comment type="subcellular location">
    <subcellularLocation>
        <location evidence="1">Cell membrane</location>
    </subcellularLocation>
</comment>
<dbReference type="SUPFAM" id="SSF46626">
    <property type="entry name" value="Cytochrome c"/>
    <property type="match status" value="3"/>
</dbReference>
<keyword evidence="6" id="KW-0677">Repeat</keyword>
<dbReference type="PIRSF" id="PIRSF000018">
    <property type="entry name" value="Mb_ADH_cyt_c"/>
    <property type="match status" value="1"/>
</dbReference>
<evidence type="ECO:0000259" key="12">
    <source>
        <dbReference type="PROSITE" id="PS51007"/>
    </source>
</evidence>
<name>A0ABU7U3P2_9PROT</name>
<organism evidence="13 14">
    <name type="scientific">Sorlinia euscelidii</name>
    <dbReference type="NCBI Taxonomy" id="3081148"/>
    <lineage>
        <taxon>Bacteria</taxon>
        <taxon>Pseudomonadati</taxon>
        <taxon>Pseudomonadota</taxon>
        <taxon>Alphaproteobacteria</taxon>
        <taxon>Acetobacterales</taxon>
        <taxon>Acetobacteraceae</taxon>
        <taxon>Sorlinia</taxon>
    </lineage>
</organism>
<evidence type="ECO:0000256" key="7">
    <source>
        <dbReference type="ARBA" id="ARBA00023004"/>
    </source>
</evidence>
<evidence type="ECO:0000256" key="4">
    <source>
        <dbReference type="ARBA" id="ARBA00022723"/>
    </source>
</evidence>
<dbReference type="PROSITE" id="PS51007">
    <property type="entry name" value="CYTC"/>
    <property type="match status" value="3"/>
</dbReference>
<reference evidence="13 14" key="1">
    <citation type="submission" date="2023-10" db="EMBL/GenBank/DDBJ databases">
        <title>Sorlinia euscelidii gen. nov., sp. nov., an acetic acid bacteria isolated from the gut of Euscelidius variegatus emitter.</title>
        <authorList>
            <person name="Michoud G."/>
            <person name="Marasco R."/>
            <person name="Seferji K."/>
            <person name="Gonella E."/>
            <person name="Garuglieri E."/>
            <person name="Alma A."/>
            <person name="Mapelli F."/>
            <person name="Borin S."/>
            <person name="Daffonchio D."/>
            <person name="Crotti E."/>
        </authorList>
    </citation>
    <scope>NUCLEOTIDE SEQUENCE [LARGE SCALE GENOMIC DNA]</scope>
    <source>
        <strain evidence="13 14">EV16P</strain>
    </source>
</reference>
<feature type="transmembrane region" description="Helical" evidence="10">
    <location>
        <begin position="447"/>
        <end position="471"/>
    </location>
</feature>
<keyword evidence="7 9" id="KW-0408">Iron</keyword>
<feature type="chain" id="PRO_5047377541" evidence="11">
    <location>
        <begin position="22"/>
        <end position="491"/>
    </location>
</feature>
<dbReference type="Gene3D" id="1.10.760.10">
    <property type="entry name" value="Cytochrome c-like domain"/>
    <property type="match status" value="3"/>
</dbReference>
<dbReference type="Pfam" id="PF13442">
    <property type="entry name" value="Cytochrome_CBB3"/>
    <property type="match status" value="2"/>
</dbReference>
<keyword evidence="3 9" id="KW-0349">Heme</keyword>
<evidence type="ECO:0000256" key="5">
    <source>
        <dbReference type="ARBA" id="ARBA00022729"/>
    </source>
</evidence>
<evidence type="ECO:0000256" key="10">
    <source>
        <dbReference type="SAM" id="Phobius"/>
    </source>
</evidence>
<evidence type="ECO:0000256" key="11">
    <source>
        <dbReference type="SAM" id="SignalP"/>
    </source>
</evidence>
<keyword evidence="10" id="KW-0812">Transmembrane</keyword>
<dbReference type="InterPro" id="IPR014353">
    <property type="entry name" value="Membr-bd_ADH_cyt_c"/>
</dbReference>
<dbReference type="PANTHER" id="PTHR35008">
    <property type="entry name" value="BLL4482 PROTEIN-RELATED"/>
    <property type="match status" value="1"/>
</dbReference>
<comment type="caution">
    <text evidence="13">The sequence shown here is derived from an EMBL/GenBank/DDBJ whole genome shotgun (WGS) entry which is preliminary data.</text>
</comment>
<dbReference type="InterPro" id="IPR036909">
    <property type="entry name" value="Cyt_c-like_dom_sf"/>
</dbReference>
<dbReference type="InterPro" id="IPR051459">
    <property type="entry name" value="Cytochrome_c-type_DH"/>
</dbReference>
<proteinExistence type="predicted"/>
<evidence type="ECO:0000256" key="9">
    <source>
        <dbReference type="PROSITE-ProRule" id="PRU00433"/>
    </source>
</evidence>
<dbReference type="RefSeq" id="WP_394819952.1">
    <property type="nucleotide sequence ID" value="NZ_JAWJZY010000003.1"/>
</dbReference>
<keyword evidence="4 9" id="KW-0479">Metal-binding</keyword>
<gene>
    <name evidence="13" type="ORF">DOFOFD_08725</name>
</gene>
<keyword evidence="5 11" id="KW-0732">Signal</keyword>
<feature type="domain" description="Cytochrome c" evidence="12">
    <location>
        <begin position="38"/>
        <end position="140"/>
    </location>
</feature>
<keyword evidence="14" id="KW-1185">Reference proteome</keyword>
<accession>A0ABU7U3P2</accession>
<dbReference type="PANTHER" id="PTHR35008:SF8">
    <property type="entry name" value="ALCOHOL DEHYDROGENASE CYTOCHROME C SUBUNIT"/>
    <property type="match status" value="1"/>
</dbReference>
<feature type="signal peptide" evidence="11">
    <location>
        <begin position="1"/>
        <end position="21"/>
    </location>
</feature>
<evidence type="ECO:0000256" key="3">
    <source>
        <dbReference type="ARBA" id="ARBA00022617"/>
    </source>
</evidence>
<evidence type="ECO:0000256" key="1">
    <source>
        <dbReference type="ARBA" id="ARBA00004236"/>
    </source>
</evidence>
<dbReference type="Proteomes" id="UP001312908">
    <property type="component" value="Unassembled WGS sequence"/>
</dbReference>
<keyword evidence="10" id="KW-1133">Transmembrane helix</keyword>
<evidence type="ECO:0000256" key="6">
    <source>
        <dbReference type="ARBA" id="ARBA00022737"/>
    </source>
</evidence>
<evidence type="ECO:0000313" key="14">
    <source>
        <dbReference type="Proteomes" id="UP001312908"/>
    </source>
</evidence>
<keyword evidence="2" id="KW-1003">Cell membrane</keyword>
<evidence type="ECO:0000313" key="13">
    <source>
        <dbReference type="EMBL" id="MEE8659095.1"/>
    </source>
</evidence>